<sequence>MIGYQDENDFYEEIEFITPIEANFISGSLNVTSEKKDESGWITINFMLKAATLTQDGKSLHHQDEIDEIAELTLIFDSKMKCIDENWLIYIESPFIVARAKNSMQELSPA</sequence>
<reference evidence="1" key="1">
    <citation type="submission" date="2018-12" db="EMBL/GenBank/DDBJ databases">
        <authorList>
            <person name="Will S."/>
            <person name="Neumann-Schaal M."/>
            <person name="Henke P."/>
        </authorList>
    </citation>
    <scope>NUCLEOTIDE SEQUENCE</scope>
    <source>
        <strain evidence="1">PCC 7102</strain>
    </source>
</reference>
<accession>A0A3S1ASB1</accession>
<organism evidence="1 2">
    <name type="scientific">Dulcicalothrix desertica PCC 7102</name>
    <dbReference type="NCBI Taxonomy" id="232991"/>
    <lineage>
        <taxon>Bacteria</taxon>
        <taxon>Bacillati</taxon>
        <taxon>Cyanobacteriota</taxon>
        <taxon>Cyanophyceae</taxon>
        <taxon>Nostocales</taxon>
        <taxon>Calotrichaceae</taxon>
        <taxon>Dulcicalothrix</taxon>
    </lineage>
</organism>
<reference evidence="1" key="2">
    <citation type="journal article" date="2019" name="Genome Biol. Evol.">
        <title>Day and night: Metabolic profiles and evolutionary relationships of six axenic non-marine cyanobacteria.</title>
        <authorList>
            <person name="Will S.E."/>
            <person name="Henke P."/>
            <person name="Boedeker C."/>
            <person name="Huang S."/>
            <person name="Brinkmann H."/>
            <person name="Rohde M."/>
            <person name="Jarek M."/>
            <person name="Friedl T."/>
            <person name="Seufert S."/>
            <person name="Schumacher M."/>
            <person name="Overmann J."/>
            <person name="Neumann-Schaal M."/>
            <person name="Petersen J."/>
        </authorList>
    </citation>
    <scope>NUCLEOTIDE SEQUENCE [LARGE SCALE GENOMIC DNA]</scope>
    <source>
        <strain evidence="1">PCC 7102</strain>
    </source>
</reference>
<proteinExistence type="predicted"/>
<dbReference type="AlphaFoldDB" id="A0A3S1ASB1"/>
<gene>
    <name evidence="1" type="ORF">DSM106972_003150</name>
</gene>
<dbReference type="Proteomes" id="UP000271624">
    <property type="component" value="Unassembled WGS sequence"/>
</dbReference>
<evidence type="ECO:0000313" key="2">
    <source>
        <dbReference type="Proteomes" id="UP000271624"/>
    </source>
</evidence>
<name>A0A3S1ASB1_9CYAN</name>
<dbReference type="EMBL" id="RSCL01000001">
    <property type="protein sequence ID" value="RUT09820.1"/>
    <property type="molecule type" value="Genomic_DNA"/>
</dbReference>
<dbReference type="RefSeq" id="WP_127078195.1">
    <property type="nucleotide sequence ID" value="NZ_RSCL01000001.1"/>
</dbReference>
<dbReference type="OrthoDB" id="485451at2"/>
<protein>
    <submittedName>
        <fullName evidence="1">Uncharacterized protein</fullName>
    </submittedName>
</protein>
<comment type="caution">
    <text evidence="1">The sequence shown here is derived from an EMBL/GenBank/DDBJ whole genome shotgun (WGS) entry which is preliminary data.</text>
</comment>
<keyword evidence="2" id="KW-1185">Reference proteome</keyword>
<evidence type="ECO:0000313" key="1">
    <source>
        <dbReference type="EMBL" id="RUT09820.1"/>
    </source>
</evidence>